<proteinExistence type="predicted"/>
<dbReference type="GO" id="GO:0032991">
    <property type="term" value="C:protein-containing complex"/>
    <property type="evidence" value="ECO:0007669"/>
    <property type="project" value="TreeGrafter"/>
</dbReference>
<reference evidence="3" key="3">
    <citation type="submission" date="2025-04" db="UniProtKB">
        <authorList>
            <consortium name="RefSeq"/>
        </authorList>
    </citation>
    <scope>IDENTIFICATION</scope>
    <source>
        <strain evidence="3">CBS 781.70</strain>
    </source>
</reference>
<dbReference type="PANTHER" id="PTHR14614">
    <property type="entry name" value="HEPATOCELLULAR CARCINOMA-ASSOCIATED ANTIGEN"/>
    <property type="match status" value="1"/>
</dbReference>
<organism evidence="1">
    <name type="scientific">Eremomyces bilateralis CBS 781.70</name>
    <dbReference type="NCBI Taxonomy" id="1392243"/>
    <lineage>
        <taxon>Eukaryota</taxon>
        <taxon>Fungi</taxon>
        <taxon>Dikarya</taxon>
        <taxon>Ascomycota</taxon>
        <taxon>Pezizomycotina</taxon>
        <taxon>Dothideomycetes</taxon>
        <taxon>Dothideomycetes incertae sedis</taxon>
        <taxon>Eremomycetales</taxon>
        <taxon>Eremomycetaceae</taxon>
        <taxon>Eremomyces</taxon>
    </lineage>
</organism>
<dbReference type="PANTHER" id="PTHR14614:SF109">
    <property type="entry name" value="RIBOSOMAL LYSINE N-METHYLTRANSFERASE 5"/>
    <property type="match status" value="1"/>
</dbReference>
<protein>
    <submittedName>
        <fullName evidence="1 3">Uncharacterized protein</fullName>
    </submittedName>
</protein>
<reference evidence="3" key="2">
    <citation type="submission" date="2020-04" db="EMBL/GenBank/DDBJ databases">
        <authorList>
            <consortium name="NCBI Genome Project"/>
        </authorList>
    </citation>
    <scope>NUCLEOTIDE SEQUENCE</scope>
    <source>
        <strain evidence="3">CBS 781.70</strain>
    </source>
</reference>
<dbReference type="InterPro" id="IPR029063">
    <property type="entry name" value="SAM-dependent_MTases_sf"/>
</dbReference>
<dbReference type="Pfam" id="PF10294">
    <property type="entry name" value="Methyltransf_16"/>
    <property type="match status" value="1"/>
</dbReference>
<dbReference type="SUPFAM" id="SSF53335">
    <property type="entry name" value="S-adenosyl-L-methionine-dependent methyltransferases"/>
    <property type="match status" value="1"/>
</dbReference>
<dbReference type="GO" id="GO:0008757">
    <property type="term" value="F:S-adenosylmethionine-dependent methyltransferase activity"/>
    <property type="evidence" value="ECO:0007669"/>
    <property type="project" value="UniProtKB-ARBA"/>
</dbReference>
<gene>
    <name evidence="1 3" type="ORF">P152DRAFT_313876</name>
</gene>
<accession>A0A6G1G654</accession>
<sequence length="298" mass="32151">MEESPPSDRLSDLGDEVVDIDDECYSLFSHPLPSQNLGILDPDAPELHLDVAGRACSIRQSPGLLRSNRGGGTTGAVLWKVSPPLATWLASPTNPLFRLDILNSHSHVVELGAGVAGIVALALAPRVCRYVATDQDYVLRTLRGNIAENGTMMGGAGKGKGGRKRVGGEIETMVLDWEVDEVEGIARALRGHVNAHDGGEHIDLVIACDCVYNEALIEPFVATCADLCRLAEREGEGNGEGRRRTVVLVAQQLRSAEVFEGWLGRFAEEFRVWRVRDAEVGEGLRGGEGFVVHVGVLR</sequence>
<evidence type="ECO:0000313" key="1">
    <source>
        <dbReference type="EMBL" id="KAF1813309.1"/>
    </source>
</evidence>
<dbReference type="OrthoDB" id="2529286at2759"/>
<evidence type="ECO:0000313" key="2">
    <source>
        <dbReference type="Proteomes" id="UP000504638"/>
    </source>
</evidence>
<name>A0A6G1G654_9PEZI</name>
<dbReference type="AlphaFoldDB" id="A0A6G1G654"/>
<dbReference type="Proteomes" id="UP000504638">
    <property type="component" value="Unplaced"/>
</dbReference>
<dbReference type="EMBL" id="ML975155">
    <property type="protein sequence ID" value="KAF1813309.1"/>
    <property type="molecule type" value="Genomic_DNA"/>
</dbReference>
<reference evidence="1 3" key="1">
    <citation type="submission" date="2020-01" db="EMBL/GenBank/DDBJ databases">
        <authorList>
            <consortium name="DOE Joint Genome Institute"/>
            <person name="Haridas S."/>
            <person name="Albert R."/>
            <person name="Binder M."/>
            <person name="Bloem J."/>
            <person name="Labutti K."/>
            <person name="Salamov A."/>
            <person name="Andreopoulos B."/>
            <person name="Baker S.E."/>
            <person name="Barry K."/>
            <person name="Bills G."/>
            <person name="Bluhm B.H."/>
            <person name="Cannon C."/>
            <person name="Castanera R."/>
            <person name="Culley D.E."/>
            <person name="Daum C."/>
            <person name="Ezra D."/>
            <person name="Gonzalez J.B."/>
            <person name="Henrissat B."/>
            <person name="Kuo A."/>
            <person name="Liang C."/>
            <person name="Lipzen A."/>
            <person name="Lutzoni F."/>
            <person name="Magnuson J."/>
            <person name="Mondo S."/>
            <person name="Nolan M."/>
            <person name="Ohm R."/>
            <person name="Pangilinan J."/>
            <person name="Park H.-J."/>
            <person name="Ramirez L."/>
            <person name="Alfaro M."/>
            <person name="Sun H."/>
            <person name="Tritt A."/>
            <person name="Yoshinaga Y."/>
            <person name="Zwiers L.-H."/>
            <person name="Turgeon B.G."/>
            <person name="Goodwin S.B."/>
            <person name="Spatafora J.W."/>
            <person name="Crous P.W."/>
            <person name="Grigoriev I.V."/>
        </authorList>
    </citation>
    <scope>NUCLEOTIDE SEQUENCE</scope>
    <source>
        <strain evidence="1 3">CBS 781.70</strain>
    </source>
</reference>
<dbReference type="RefSeq" id="XP_033534940.1">
    <property type="nucleotide sequence ID" value="XM_033675172.1"/>
</dbReference>
<dbReference type="GO" id="GO:0005829">
    <property type="term" value="C:cytosol"/>
    <property type="evidence" value="ECO:0007669"/>
    <property type="project" value="TreeGrafter"/>
</dbReference>
<dbReference type="Gene3D" id="3.40.50.150">
    <property type="entry name" value="Vaccinia Virus protein VP39"/>
    <property type="match status" value="1"/>
</dbReference>
<keyword evidence="2" id="KW-1185">Reference proteome</keyword>
<evidence type="ECO:0000313" key="3">
    <source>
        <dbReference type="RefSeq" id="XP_033534940.1"/>
    </source>
</evidence>
<dbReference type="GeneID" id="54415742"/>
<dbReference type="InterPro" id="IPR019410">
    <property type="entry name" value="Methyltransf_16"/>
</dbReference>